<dbReference type="SUPFAM" id="SSF51246">
    <property type="entry name" value="Rudiment single hybrid motif"/>
    <property type="match status" value="1"/>
</dbReference>
<dbReference type="InterPro" id="IPR011053">
    <property type="entry name" value="Single_hybrid_motif"/>
</dbReference>
<comment type="cofactor">
    <cofactor evidence="1">
        <name>biotin</name>
        <dbReference type="ChEBI" id="CHEBI:57586"/>
    </cofactor>
</comment>
<dbReference type="SMART" id="SM00878">
    <property type="entry name" value="Biotin_carb_C"/>
    <property type="match status" value="1"/>
</dbReference>
<gene>
    <name evidence="9" type="ORF">CMN54_00755</name>
</gene>
<dbReference type="PROSITE" id="PS00867">
    <property type="entry name" value="CPSASE_2"/>
    <property type="match status" value="1"/>
</dbReference>
<evidence type="ECO:0000313" key="9">
    <source>
        <dbReference type="EMBL" id="MAH61983.1"/>
    </source>
</evidence>
<dbReference type="InterPro" id="IPR051602">
    <property type="entry name" value="ACC_Biotin_Carboxylase"/>
</dbReference>
<dbReference type="GO" id="GO:0005524">
    <property type="term" value="F:ATP binding"/>
    <property type="evidence" value="ECO:0007669"/>
    <property type="project" value="UniProtKB-UniRule"/>
</dbReference>
<dbReference type="PANTHER" id="PTHR48095">
    <property type="entry name" value="PYRUVATE CARBOXYLASE SUBUNIT A"/>
    <property type="match status" value="1"/>
</dbReference>
<evidence type="ECO:0000259" key="8">
    <source>
        <dbReference type="PROSITE" id="PS50979"/>
    </source>
</evidence>
<dbReference type="InterPro" id="IPR005482">
    <property type="entry name" value="Biotin_COase_C"/>
</dbReference>
<keyword evidence="3 6" id="KW-0547">Nucleotide-binding</keyword>
<comment type="caution">
    <text evidence="9">The sequence shown here is derived from an EMBL/GenBank/DDBJ whole genome shotgun (WGS) entry which is preliminary data.</text>
</comment>
<dbReference type="Proteomes" id="UP000226525">
    <property type="component" value="Unassembled WGS sequence"/>
</dbReference>
<feature type="domain" description="Biotin carboxylation" evidence="8">
    <location>
        <begin position="19"/>
        <end position="591"/>
    </location>
</feature>
<dbReference type="GO" id="GO:0016874">
    <property type="term" value="F:ligase activity"/>
    <property type="evidence" value="ECO:0007669"/>
    <property type="project" value="UniProtKB-KW"/>
</dbReference>
<reference evidence="10" key="1">
    <citation type="submission" date="2017-09" db="EMBL/GenBank/DDBJ databases">
        <title>The Reconstruction of 2,631 Draft Metagenome-Assembled Genomes from the Global Oceans.</title>
        <authorList>
            <person name="Tully B.J."/>
            <person name="Graham E.D."/>
            <person name="Heidelberg J.F."/>
        </authorList>
    </citation>
    <scope>NUCLEOTIDE SEQUENCE [LARGE SCALE GENOMIC DNA]</scope>
</reference>
<evidence type="ECO:0000259" key="7">
    <source>
        <dbReference type="PROSITE" id="PS50975"/>
    </source>
</evidence>
<feature type="domain" description="ATP-grasp" evidence="7">
    <location>
        <begin position="212"/>
        <end position="437"/>
    </location>
</feature>
<keyword evidence="2" id="KW-0436">Ligase</keyword>
<keyword evidence="5" id="KW-0092">Biotin</keyword>
<organism evidence="9 10">
    <name type="scientific">SAR324 cluster bacterium</name>
    <dbReference type="NCBI Taxonomy" id="2024889"/>
    <lineage>
        <taxon>Bacteria</taxon>
        <taxon>Deltaproteobacteria</taxon>
        <taxon>SAR324 cluster</taxon>
    </lineage>
</organism>
<dbReference type="InterPro" id="IPR011054">
    <property type="entry name" value="Rudment_hybrid_motif"/>
</dbReference>
<sequence>MKPLSFNPASPWQQQFCFKGVKCLIVCRGPIRLEVMQVLEELGARYGILLSEKDSITYPQTLAPELRFLANRHEQVHHIPDYVGSSREERHQCIDKILSLCKKHNYTHLFAGYGFMAEDGDFVKQIEEANICFVGPSANVIQQAGSKDEAKQLARKLNVSVTPGEDRITARTLLKKAGDKHLSQFLKNLTNQHQLPVPTDWHLTSEIMDQAEQVLQASYKRRIDLFSIEELQAETLICCKEIWAKNPGTRLRFKHIGGGGGKAQRVIQSEAEVESAVRAILMEARVTGPGDNKAFLIEMNIEDTRHNEVQLLGNGQWCIELGGRDCSLQMHEQKLVEFSLTEELLEQTIAEYLEAGKNRQAETLQQDQVVLREMCKQAQGFGTALGLDNVSTFECIVEGDQHYFIEVNTRIQVEHRVTEMAYKLEFTNPEKHDDSFQVDSLVAAMFLVACYGKILPKPQRQLRNLSGMEVRINATNQGLQPHAGGILHYWSTPIEGELRDDQGIGLRNPDTCLFQPYHLAGAYDSNVALSVTWGRTRLENLEQMARVLREMEVRGTDLQLNLSFHYGLLYWMLGVDSMVKPNTRFVESYLALCSKLSLGAKDIDLEFAWQHLSGSIKELGPEALRAFERKQTLLLRPLRRLLNMPHLLAGWLAKRQKPRWEIQNQKIQWCQNPIHVLRELYRYLHWEKRSGLPPSEIIWEDDHLLLEEGFRFYADLGNRLGYPEWGTLQKILGNKAPVGFDDKLWSDVQAAHAGFQVGLVPLLSIPISLGISSGYFDWSCSRELIPLIPKEFQDTEHIKQYSQALAPPPPSHSNEVRSWTGGTFYACETPSSPPYVEAGQHVEQNDMLGLLEVMKMFNPIRAEFPGTVRQVYVDASGGTLVSRGQLLFLIEPDHPIAQEDANTLAKYRQKSTLNLLTL</sequence>
<dbReference type="InterPro" id="IPR000089">
    <property type="entry name" value="Biotin_lipoyl"/>
</dbReference>
<dbReference type="InterPro" id="IPR011761">
    <property type="entry name" value="ATP-grasp"/>
</dbReference>
<dbReference type="PROSITE" id="PS50979">
    <property type="entry name" value="BC"/>
    <property type="match status" value="1"/>
</dbReference>
<name>A0A2D6YFN2_9DELT</name>
<dbReference type="GO" id="GO:0046872">
    <property type="term" value="F:metal ion binding"/>
    <property type="evidence" value="ECO:0007669"/>
    <property type="project" value="InterPro"/>
</dbReference>
<dbReference type="EMBL" id="NZEX01000006">
    <property type="protein sequence ID" value="MAH61983.1"/>
    <property type="molecule type" value="Genomic_DNA"/>
</dbReference>
<dbReference type="Gene3D" id="3.40.50.20">
    <property type="match status" value="1"/>
</dbReference>
<dbReference type="Pfam" id="PF02786">
    <property type="entry name" value="CPSase_L_D2"/>
    <property type="match status" value="1"/>
</dbReference>
<protein>
    <submittedName>
        <fullName evidence="9">Biotin carboxylase</fullName>
    </submittedName>
</protein>
<dbReference type="InterPro" id="IPR001882">
    <property type="entry name" value="Biotin_BS"/>
</dbReference>
<dbReference type="SUPFAM" id="SSF51230">
    <property type="entry name" value="Single hybrid motif"/>
    <property type="match status" value="1"/>
</dbReference>
<keyword evidence="4 6" id="KW-0067">ATP-binding</keyword>
<dbReference type="Pfam" id="PF00289">
    <property type="entry name" value="Biotin_carb_N"/>
    <property type="match status" value="1"/>
</dbReference>
<dbReference type="SUPFAM" id="SSF56059">
    <property type="entry name" value="Glutathione synthetase ATP-binding domain-like"/>
    <property type="match status" value="1"/>
</dbReference>
<dbReference type="CDD" id="cd06850">
    <property type="entry name" value="biotinyl_domain"/>
    <property type="match status" value="1"/>
</dbReference>
<dbReference type="InterPro" id="IPR011764">
    <property type="entry name" value="Biotin_carboxylation_dom"/>
</dbReference>
<dbReference type="Gene3D" id="3.30.470.20">
    <property type="entry name" value="ATP-grasp fold, B domain"/>
    <property type="match status" value="1"/>
</dbReference>
<dbReference type="PROSITE" id="PS00188">
    <property type="entry name" value="BIOTIN"/>
    <property type="match status" value="1"/>
</dbReference>
<dbReference type="InterPro" id="IPR016185">
    <property type="entry name" value="PreATP-grasp_dom_sf"/>
</dbReference>
<proteinExistence type="predicted"/>
<dbReference type="PROSITE" id="PS50975">
    <property type="entry name" value="ATP_GRASP"/>
    <property type="match status" value="1"/>
</dbReference>
<dbReference type="AlphaFoldDB" id="A0A2D6YFN2"/>
<dbReference type="Gene3D" id="2.40.50.100">
    <property type="match status" value="1"/>
</dbReference>
<accession>A0A2D6YFN2</accession>
<dbReference type="InterPro" id="IPR005479">
    <property type="entry name" value="CPAse_ATP-bd"/>
</dbReference>
<evidence type="ECO:0000256" key="1">
    <source>
        <dbReference type="ARBA" id="ARBA00001953"/>
    </source>
</evidence>
<evidence type="ECO:0000256" key="3">
    <source>
        <dbReference type="ARBA" id="ARBA00022741"/>
    </source>
</evidence>
<evidence type="ECO:0000313" key="10">
    <source>
        <dbReference type="Proteomes" id="UP000226525"/>
    </source>
</evidence>
<evidence type="ECO:0000256" key="4">
    <source>
        <dbReference type="ARBA" id="ARBA00022840"/>
    </source>
</evidence>
<evidence type="ECO:0000256" key="2">
    <source>
        <dbReference type="ARBA" id="ARBA00022598"/>
    </source>
</evidence>
<evidence type="ECO:0000256" key="6">
    <source>
        <dbReference type="PROSITE-ProRule" id="PRU00409"/>
    </source>
</evidence>
<dbReference type="PANTHER" id="PTHR48095:SF4">
    <property type="entry name" value="BIOTIN CARBOXYL CARRIER PROTEIN OF ACETYL-COA CARBOXYLASE"/>
    <property type="match status" value="1"/>
</dbReference>
<dbReference type="InterPro" id="IPR005481">
    <property type="entry name" value="BC-like_N"/>
</dbReference>
<dbReference type="SUPFAM" id="SSF52440">
    <property type="entry name" value="PreATP-grasp domain"/>
    <property type="match status" value="1"/>
</dbReference>
<dbReference type="Pfam" id="PF00364">
    <property type="entry name" value="Biotin_lipoyl"/>
    <property type="match status" value="1"/>
</dbReference>
<evidence type="ECO:0000256" key="5">
    <source>
        <dbReference type="ARBA" id="ARBA00023267"/>
    </source>
</evidence>